<dbReference type="EMBL" id="CP133616">
    <property type="protein sequence ID" value="WMV29540.1"/>
    <property type="molecule type" value="Genomic_DNA"/>
</dbReference>
<dbReference type="Pfam" id="PF17919">
    <property type="entry name" value="RT_RNaseH_2"/>
    <property type="match status" value="1"/>
</dbReference>
<dbReference type="SUPFAM" id="SSF56672">
    <property type="entry name" value="DNA/RNA polymerases"/>
    <property type="match status" value="1"/>
</dbReference>
<protein>
    <recommendedName>
        <fullName evidence="1">Reverse transcriptase/retrotransposon-derived protein RNase H-like domain-containing protein</fullName>
    </recommendedName>
</protein>
<evidence type="ECO:0000259" key="1">
    <source>
        <dbReference type="Pfam" id="PF17919"/>
    </source>
</evidence>
<dbReference type="InterPro" id="IPR043502">
    <property type="entry name" value="DNA/RNA_pol_sf"/>
</dbReference>
<name>A0AAF0QVI9_SOLVR</name>
<sequence length="54" mass="6193">MTQKKVKFIWREACAKSYQELNDSLTSSPMLTLSKGTDEFVVYYDASRIGLGWV</sequence>
<dbReference type="InterPro" id="IPR041577">
    <property type="entry name" value="RT_RNaseH_2"/>
</dbReference>
<feature type="non-terminal residue" evidence="2">
    <location>
        <position position="54"/>
    </location>
</feature>
<accession>A0AAF0QVI9</accession>
<reference evidence="2" key="1">
    <citation type="submission" date="2023-08" db="EMBL/GenBank/DDBJ databases">
        <title>A de novo genome assembly of Solanum verrucosum Schlechtendal, a Mexican diploid species geographically isolated from the other diploid A-genome species in potato relatives.</title>
        <authorList>
            <person name="Hosaka K."/>
        </authorList>
    </citation>
    <scope>NUCLEOTIDE SEQUENCE</scope>
    <source>
        <tissue evidence="2">Young leaves</tissue>
    </source>
</reference>
<proteinExistence type="predicted"/>
<organism evidence="2 3">
    <name type="scientific">Solanum verrucosum</name>
    <dbReference type="NCBI Taxonomy" id="315347"/>
    <lineage>
        <taxon>Eukaryota</taxon>
        <taxon>Viridiplantae</taxon>
        <taxon>Streptophyta</taxon>
        <taxon>Embryophyta</taxon>
        <taxon>Tracheophyta</taxon>
        <taxon>Spermatophyta</taxon>
        <taxon>Magnoliopsida</taxon>
        <taxon>eudicotyledons</taxon>
        <taxon>Gunneridae</taxon>
        <taxon>Pentapetalae</taxon>
        <taxon>asterids</taxon>
        <taxon>lamiids</taxon>
        <taxon>Solanales</taxon>
        <taxon>Solanaceae</taxon>
        <taxon>Solanoideae</taxon>
        <taxon>Solaneae</taxon>
        <taxon>Solanum</taxon>
    </lineage>
</organism>
<gene>
    <name evidence="2" type="ORF">MTR67_022925</name>
</gene>
<feature type="domain" description="Reverse transcriptase/retrotransposon-derived protein RNase H-like" evidence="1">
    <location>
        <begin position="10"/>
        <end position="54"/>
    </location>
</feature>
<keyword evidence="3" id="KW-1185">Reference proteome</keyword>
<dbReference type="Proteomes" id="UP001234989">
    <property type="component" value="Chromosome 5"/>
</dbReference>
<evidence type="ECO:0000313" key="3">
    <source>
        <dbReference type="Proteomes" id="UP001234989"/>
    </source>
</evidence>
<dbReference type="AlphaFoldDB" id="A0AAF0QVI9"/>
<evidence type="ECO:0000313" key="2">
    <source>
        <dbReference type="EMBL" id="WMV29540.1"/>
    </source>
</evidence>